<proteinExistence type="predicted"/>
<protein>
    <submittedName>
        <fullName evidence="1">YdeI/OmpD-associated family protein</fullName>
    </submittedName>
</protein>
<accession>A0ABV6P309</accession>
<comment type="caution">
    <text evidence="1">The sequence shown here is derived from an EMBL/GenBank/DDBJ whole genome shotgun (WGS) entry which is preliminary data.</text>
</comment>
<dbReference type="Proteomes" id="UP001589894">
    <property type="component" value="Unassembled WGS sequence"/>
</dbReference>
<dbReference type="EMBL" id="JBHLUE010000023">
    <property type="protein sequence ID" value="MFC0567418.1"/>
    <property type="molecule type" value="Genomic_DNA"/>
</dbReference>
<gene>
    <name evidence="1" type="ORF">ACFFHU_25175</name>
</gene>
<organism evidence="1 2">
    <name type="scientific">Plantactinospora siamensis</name>
    <dbReference type="NCBI Taxonomy" id="555372"/>
    <lineage>
        <taxon>Bacteria</taxon>
        <taxon>Bacillati</taxon>
        <taxon>Actinomycetota</taxon>
        <taxon>Actinomycetes</taxon>
        <taxon>Micromonosporales</taxon>
        <taxon>Micromonosporaceae</taxon>
        <taxon>Plantactinospora</taxon>
    </lineage>
</organism>
<evidence type="ECO:0000313" key="2">
    <source>
        <dbReference type="Proteomes" id="UP001589894"/>
    </source>
</evidence>
<dbReference type="RefSeq" id="WP_377342717.1">
    <property type="nucleotide sequence ID" value="NZ_JBHLUE010000023.1"/>
</dbReference>
<dbReference type="Pfam" id="PF13376">
    <property type="entry name" value="OmdA"/>
    <property type="match status" value="1"/>
</dbReference>
<sequence length="58" mass="6648">MDLAVVLAGDAEARAAFDSLTYSHRKEFVRWISETKRDTTRAQRVAKTVEMLRAGQHR</sequence>
<reference evidence="1 2" key="1">
    <citation type="submission" date="2024-09" db="EMBL/GenBank/DDBJ databases">
        <authorList>
            <person name="Sun Q."/>
            <person name="Mori K."/>
        </authorList>
    </citation>
    <scope>NUCLEOTIDE SEQUENCE [LARGE SCALE GENOMIC DNA]</scope>
    <source>
        <strain evidence="1 2">TBRC 2205</strain>
    </source>
</reference>
<name>A0ABV6P309_9ACTN</name>
<evidence type="ECO:0000313" key="1">
    <source>
        <dbReference type="EMBL" id="MFC0567418.1"/>
    </source>
</evidence>
<keyword evidence="2" id="KW-1185">Reference proteome</keyword>